<evidence type="ECO:0000313" key="4">
    <source>
        <dbReference type="Proteomes" id="UP000184128"/>
    </source>
</evidence>
<dbReference type="STRING" id="1121025.SAMN02745249_00869"/>
<proteinExistence type="inferred from homology"/>
<dbReference type="PANTHER" id="PTHR35146:SF1">
    <property type="entry name" value="UPF0178 PROTEIN YAII"/>
    <property type="match status" value="1"/>
</dbReference>
<dbReference type="AlphaFoldDB" id="A0A1M4VBG9"/>
<accession>A0A1M4VBG9</accession>
<protein>
    <recommendedName>
        <fullName evidence="2">UPF0178 protein SAMN02745249_00869</fullName>
    </recommendedName>
</protein>
<dbReference type="InterPro" id="IPR003791">
    <property type="entry name" value="UPF0178"/>
</dbReference>
<dbReference type="Pfam" id="PF02639">
    <property type="entry name" value="DUF188"/>
    <property type="match status" value="1"/>
</dbReference>
<gene>
    <name evidence="3" type="ORF">SAMN02745249_00869</name>
</gene>
<dbReference type="EMBL" id="FQUF01000011">
    <property type="protein sequence ID" value="SHE66341.1"/>
    <property type="molecule type" value="Genomic_DNA"/>
</dbReference>
<sequence length="146" mass="16481">MKIIVDADAAPVKNEVIQLAGEYNLPVVFVSNIAHYSLASYPDYVKTIYVEKGADRADFKIVQLANKGDIVITQDYGLASLLLPKGCRVAHHLGYEYTNENIERLLQNRHLGALKRKSGERTKGPKPFTEANRQQFVSFFKQLLEE</sequence>
<dbReference type="Proteomes" id="UP000184128">
    <property type="component" value="Unassembled WGS sequence"/>
</dbReference>
<evidence type="ECO:0000313" key="3">
    <source>
        <dbReference type="EMBL" id="SHE66341.1"/>
    </source>
</evidence>
<evidence type="ECO:0000256" key="1">
    <source>
        <dbReference type="ARBA" id="ARBA00008522"/>
    </source>
</evidence>
<dbReference type="NCBIfam" id="NF001095">
    <property type="entry name" value="PRK00124.1"/>
    <property type="match status" value="1"/>
</dbReference>
<dbReference type="RefSeq" id="WP_073296955.1">
    <property type="nucleotide sequence ID" value="NZ_FQUF01000011.1"/>
</dbReference>
<name>A0A1M4VBG9_9LACT</name>
<keyword evidence="4" id="KW-1185">Reference proteome</keyword>
<comment type="similarity">
    <text evidence="1 2">Belongs to the UPF0178 family.</text>
</comment>
<dbReference type="PANTHER" id="PTHR35146">
    <property type="entry name" value="UPF0178 PROTEIN YAII"/>
    <property type="match status" value="1"/>
</dbReference>
<reference evidence="3 4" key="1">
    <citation type="submission" date="2016-11" db="EMBL/GenBank/DDBJ databases">
        <authorList>
            <person name="Jaros S."/>
            <person name="Januszkiewicz K."/>
            <person name="Wedrychowicz H."/>
        </authorList>
    </citation>
    <scope>NUCLEOTIDE SEQUENCE [LARGE SCALE GENOMIC DNA]</scope>
    <source>
        <strain evidence="3 4">DSM 15692</strain>
    </source>
</reference>
<dbReference type="HAMAP" id="MF_00489">
    <property type="entry name" value="UPF0178"/>
    <property type="match status" value="1"/>
</dbReference>
<evidence type="ECO:0000256" key="2">
    <source>
        <dbReference type="HAMAP-Rule" id="MF_00489"/>
    </source>
</evidence>
<organism evidence="3 4">
    <name type="scientific">Atopostipes suicloacalis DSM 15692</name>
    <dbReference type="NCBI Taxonomy" id="1121025"/>
    <lineage>
        <taxon>Bacteria</taxon>
        <taxon>Bacillati</taxon>
        <taxon>Bacillota</taxon>
        <taxon>Bacilli</taxon>
        <taxon>Lactobacillales</taxon>
        <taxon>Carnobacteriaceae</taxon>
        <taxon>Atopostipes</taxon>
    </lineage>
</organism>
<dbReference type="OrthoDB" id="9798918at2"/>